<dbReference type="RefSeq" id="WP_136968112.1">
    <property type="nucleotide sequence ID" value="NZ_JARZHI010000076.1"/>
</dbReference>
<dbReference type="PANTHER" id="PTHR38443:SF2">
    <property type="entry name" value="NON-HEMOLYTIC ENTEROTOXIN LYTIC COMPONENT L1"/>
    <property type="match status" value="1"/>
</dbReference>
<organism evidence="2 3">
    <name type="scientific">Polyangium sorediatum</name>
    <dbReference type="NCBI Taxonomy" id="889274"/>
    <lineage>
        <taxon>Bacteria</taxon>
        <taxon>Pseudomonadati</taxon>
        <taxon>Myxococcota</taxon>
        <taxon>Polyangia</taxon>
        <taxon>Polyangiales</taxon>
        <taxon>Polyangiaceae</taxon>
        <taxon>Polyangium</taxon>
    </lineage>
</organism>
<keyword evidence="1" id="KW-0472">Membrane</keyword>
<keyword evidence="1" id="KW-0812">Transmembrane</keyword>
<sequence length="396" mass="42450">MARRFFPFRFSHQDSRAALELVRPNRALGLAAAANDSPPIDQQLADAFNANNAVMAYVLAITATTLPTLTPPPDWYQSFVNQFSDAKTHAMEWQNSITPGLYAIPQGIINYASLFSLNMMTINQAMPILQRDPSNPQARQAVQSSLQTLLTGLSTQLETAVTFQKEIDDFANALTSDATNMQTAITNAEQTEGYDADQVKKLQDDINSLNDQIATWQTVVTASAIGAGVSFFAGAVIAIFSFGAGLAFGIIGAAAGIALTVAGEIEIQKLSAQIALDQANMKALNQQIASLKVIQSNLTTLITLSQAASQQIALLLQAWQSLEQQITQVITDLNNAQSDLTSSQITQLQADLNAANADWQTLQSFCQTLVGIQYNSATPATVSLPTTPPQKAPRAA</sequence>
<keyword evidence="3" id="KW-1185">Reference proteome</keyword>
<proteinExistence type="predicted"/>
<dbReference type="Proteomes" id="UP001160301">
    <property type="component" value="Unassembled WGS sequence"/>
</dbReference>
<gene>
    <name evidence="2" type="ORF">QHF89_42350</name>
</gene>
<dbReference type="InterPro" id="IPR008414">
    <property type="entry name" value="HBL"/>
</dbReference>
<reference evidence="2 3" key="1">
    <citation type="submission" date="2023-04" db="EMBL/GenBank/DDBJ databases">
        <title>The genome sequence of Polyangium sorediatum DSM14670.</title>
        <authorList>
            <person name="Zhang X."/>
        </authorList>
    </citation>
    <scope>NUCLEOTIDE SEQUENCE [LARGE SCALE GENOMIC DNA]</scope>
    <source>
        <strain evidence="2 3">DSM 14670</strain>
    </source>
</reference>
<evidence type="ECO:0000313" key="2">
    <source>
        <dbReference type="EMBL" id="MDI1436221.1"/>
    </source>
</evidence>
<feature type="transmembrane region" description="Helical" evidence="1">
    <location>
        <begin position="246"/>
        <end position="265"/>
    </location>
</feature>
<dbReference type="PANTHER" id="PTHR38443">
    <property type="match status" value="1"/>
</dbReference>
<comment type="caution">
    <text evidence="2">The sequence shown here is derived from an EMBL/GenBank/DDBJ whole genome shotgun (WGS) entry which is preliminary data.</text>
</comment>
<dbReference type="Pfam" id="PF05791">
    <property type="entry name" value="Bacillus_HBL"/>
    <property type="match status" value="1"/>
</dbReference>
<accession>A0ABT6P6G7</accession>
<protein>
    <submittedName>
        <fullName evidence="2">HBL/NHE enterotoxin family protein</fullName>
    </submittedName>
</protein>
<dbReference type="SUPFAM" id="SSF58100">
    <property type="entry name" value="Bacterial hemolysins"/>
    <property type="match status" value="1"/>
</dbReference>
<name>A0ABT6P6G7_9BACT</name>
<evidence type="ECO:0000313" key="3">
    <source>
        <dbReference type="Proteomes" id="UP001160301"/>
    </source>
</evidence>
<evidence type="ECO:0000256" key="1">
    <source>
        <dbReference type="SAM" id="Phobius"/>
    </source>
</evidence>
<keyword evidence="1" id="KW-1133">Transmembrane helix</keyword>
<dbReference type="EMBL" id="JARZHI010000076">
    <property type="protein sequence ID" value="MDI1436221.1"/>
    <property type="molecule type" value="Genomic_DNA"/>
</dbReference>
<dbReference type="Gene3D" id="1.20.1170.10">
    <property type="match status" value="1"/>
</dbReference>
<feature type="transmembrane region" description="Helical" evidence="1">
    <location>
        <begin position="219"/>
        <end position="240"/>
    </location>
</feature>
<dbReference type="InterPro" id="IPR052785">
    <property type="entry name" value="Enterotoxin_cmpnt"/>
</dbReference>